<proteinExistence type="predicted"/>
<evidence type="ECO:0000256" key="1">
    <source>
        <dbReference type="ARBA" id="ARBA00022505"/>
    </source>
</evidence>
<evidence type="ECO:0000256" key="2">
    <source>
        <dbReference type="ARBA" id="ARBA00023002"/>
    </source>
</evidence>
<keyword evidence="2" id="KW-0560">Oxidoreductase</keyword>
<sequence>MYIGKPVKRIEDLNLIRGRGQYVDDIVLPNMKYVAFVRSERPHALVKVRSDVPFYGGEVINPGLDFPIVSKETTYVGQPLGAVVGRDQYEVHDMLEEVEVEYQDLPYEVDPRKAMKDEVKVYSKLDTNVGLRKEFVAGDPEKALKESPVVIEGELRNQRMIATPMETRGIVAWFDSRRVNVWSSTQSAHFLRRNLTSFLKTDVHAVQPDVGGAFGSKIITHPEEYAVSFLSLKLGIPLKWVPTRTEEMMSSGHGRDKSLSYKVGTTRDGVITALVGTVIGNLGAPYQDAYDDESGNVLSTSRMILGPYNIRNARVEALGVYTNLVPTTSYRGAGRPEGTFFIESIMNELSLELGIDQLEIRKRNVVKSTPYQNAFGITYDSGDYTEILRKSEPYYEDFKRRAIEEGLCVGLGMYVEITGFGPWETARVYVKSDGKVVVISGAGPHGQGDGTAFAQIAADVLELPIEEVEVQWGDTAIIEDGIGTWGSRTVTVGGSAVMQASQMLKDKLKQAGSKVLNVDVEEVEYEGGKVKDRGSGKALDFREVVSGAYKLGIPLDVTAVYPVTRPTSPYGIHMALVSLDRETGTAKVRDYLAIDDVGNVINPMLAEGQIHGGVLQGVSQALYEGVVLEEGRVVNLNVVDYLIPTAVESPRMKWEHFTFGVSSHPTGSKGIGEAGAVVATPVIMNAISQCLGRQVKEMPWRPA</sequence>
<dbReference type="PANTHER" id="PTHR11908">
    <property type="entry name" value="XANTHINE DEHYDROGENASE"/>
    <property type="match status" value="1"/>
</dbReference>
<dbReference type="Pfam" id="PF02738">
    <property type="entry name" value="MoCoBD_1"/>
    <property type="match status" value="1"/>
</dbReference>
<keyword evidence="5" id="KW-1185">Reference proteome</keyword>
<protein>
    <submittedName>
        <fullName evidence="4">Glyceraldehyde dehydrogenase large chain</fullName>
    </submittedName>
</protein>
<keyword evidence="1" id="KW-0500">Molybdenum</keyword>
<dbReference type="Gene3D" id="3.90.1170.50">
    <property type="entry name" value="Aldehyde oxidase/xanthine dehydrogenase, a/b hammerhead"/>
    <property type="match status" value="1"/>
</dbReference>
<dbReference type="Gene3D" id="3.30.365.10">
    <property type="entry name" value="Aldehyde oxidase/xanthine dehydrogenase, molybdopterin binding domain"/>
    <property type="match status" value="4"/>
</dbReference>
<evidence type="ECO:0000259" key="3">
    <source>
        <dbReference type="SMART" id="SM01008"/>
    </source>
</evidence>
<dbReference type="InterPro" id="IPR016208">
    <property type="entry name" value="Ald_Oxase/xanthine_DH-like"/>
</dbReference>
<dbReference type="AlphaFoldDB" id="A0A510DY17"/>
<feature type="domain" description="Aldehyde oxidase/xanthine dehydrogenase a/b hammerhead" evidence="3">
    <location>
        <begin position="17"/>
        <end position="106"/>
    </location>
</feature>
<dbReference type="KEGG" id="step:IC006_2446"/>
<dbReference type="InterPro" id="IPR036856">
    <property type="entry name" value="Ald_Oxase/Xan_DH_a/b_sf"/>
</dbReference>
<dbReference type="SUPFAM" id="SSF54665">
    <property type="entry name" value="CO dehydrogenase molybdoprotein N-domain-like"/>
    <property type="match status" value="1"/>
</dbReference>
<dbReference type="InterPro" id="IPR037165">
    <property type="entry name" value="AldOxase/xan_DH_Mopterin-bd_sf"/>
</dbReference>
<organism evidence="4 5">
    <name type="scientific">Sulfuracidifex tepidarius</name>
    <dbReference type="NCBI Taxonomy" id="1294262"/>
    <lineage>
        <taxon>Archaea</taxon>
        <taxon>Thermoproteota</taxon>
        <taxon>Thermoprotei</taxon>
        <taxon>Sulfolobales</taxon>
        <taxon>Sulfolobaceae</taxon>
        <taxon>Sulfuracidifex</taxon>
    </lineage>
</organism>
<dbReference type="SMART" id="SM01008">
    <property type="entry name" value="Ald_Xan_dh_C"/>
    <property type="match status" value="1"/>
</dbReference>
<dbReference type="GeneID" id="41716158"/>
<dbReference type="GO" id="GO:0005506">
    <property type="term" value="F:iron ion binding"/>
    <property type="evidence" value="ECO:0007669"/>
    <property type="project" value="InterPro"/>
</dbReference>
<dbReference type="GO" id="GO:0016491">
    <property type="term" value="F:oxidoreductase activity"/>
    <property type="evidence" value="ECO:0007669"/>
    <property type="project" value="UniProtKB-KW"/>
</dbReference>
<dbReference type="InterPro" id="IPR046867">
    <property type="entry name" value="AldOxase/xan_DH_MoCoBD2"/>
</dbReference>
<dbReference type="InterPro" id="IPR008274">
    <property type="entry name" value="AldOxase/xan_DH_MoCoBD1"/>
</dbReference>
<dbReference type="InterPro" id="IPR000674">
    <property type="entry name" value="Ald_Oxase/Xan_DH_a/b"/>
</dbReference>
<dbReference type="Proteomes" id="UP000322983">
    <property type="component" value="Chromosome"/>
</dbReference>
<dbReference type="SUPFAM" id="SSF56003">
    <property type="entry name" value="Molybdenum cofactor-binding domain"/>
    <property type="match status" value="1"/>
</dbReference>
<name>A0A510DY17_9CREN</name>
<dbReference type="EMBL" id="AP018929">
    <property type="protein sequence ID" value="BBG25111.1"/>
    <property type="molecule type" value="Genomic_DNA"/>
</dbReference>
<dbReference type="Pfam" id="PF20256">
    <property type="entry name" value="MoCoBD_2"/>
    <property type="match status" value="1"/>
</dbReference>
<reference evidence="4 5" key="1">
    <citation type="journal article" date="2020" name="Int. J. Syst. Evol. Microbiol.">
        <title>Sulfuracidifex tepidarius gen. nov., sp. nov. and transfer of Sulfolobus metallicus Huber and Stetter 1992 to the genus Sulfuracidifex as Sulfuracidifex metallicus comb. nov.</title>
        <authorList>
            <person name="Itoh T."/>
            <person name="Miura T."/>
            <person name="Sakai H.D."/>
            <person name="Kato S."/>
            <person name="Ohkuma M."/>
            <person name="Takashina T."/>
        </authorList>
    </citation>
    <scope>NUCLEOTIDE SEQUENCE [LARGE SCALE GENOMIC DNA]</scope>
    <source>
        <strain evidence="4 5">IC-006</strain>
    </source>
</reference>
<dbReference type="RefSeq" id="WP_149528786.1">
    <property type="nucleotide sequence ID" value="NZ_AP018929.1"/>
</dbReference>
<dbReference type="STRING" id="1294262.GCA_001316085_01943"/>
<gene>
    <name evidence="4" type="ORF">IC006_2446</name>
</gene>
<evidence type="ECO:0000313" key="5">
    <source>
        <dbReference type="Proteomes" id="UP000322983"/>
    </source>
</evidence>
<evidence type="ECO:0000313" key="4">
    <source>
        <dbReference type="EMBL" id="BBG25111.1"/>
    </source>
</evidence>
<dbReference type="OrthoDB" id="57164at2157"/>
<accession>A0A510DY17</accession>
<dbReference type="PANTHER" id="PTHR11908:SF132">
    <property type="entry name" value="ALDEHYDE OXIDASE 1-RELATED"/>
    <property type="match status" value="1"/>
</dbReference>